<dbReference type="EMBL" id="CAJOBH010009020">
    <property type="protein sequence ID" value="CAF4129612.1"/>
    <property type="molecule type" value="Genomic_DNA"/>
</dbReference>
<evidence type="ECO:0000313" key="3">
    <source>
        <dbReference type="Proteomes" id="UP000663855"/>
    </source>
</evidence>
<gene>
    <name evidence="2" type="ORF">BYL167_LOCUS20475</name>
    <name evidence="1" type="ORF">CJN711_LOCUS33174</name>
</gene>
<evidence type="ECO:0008006" key="4">
    <source>
        <dbReference type="Google" id="ProtNLM"/>
    </source>
</evidence>
<accession>A0A815ZHS4</accession>
<evidence type="ECO:0000313" key="1">
    <source>
        <dbReference type="EMBL" id="CAF1582969.1"/>
    </source>
</evidence>
<dbReference type="Proteomes" id="UP000663855">
    <property type="component" value="Unassembled WGS sequence"/>
</dbReference>
<feature type="non-terminal residue" evidence="1">
    <location>
        <position position="1"/>
    </location>
</feature>
<dbReference type="SUPFAM" id="SSF52540">
    <property type="entry name" value="P-loop containing nucleoside triphosphate hydrolases"/>
    <property type="match status" value="1"/>
</dbReference>
<dbReference type="AlphaFoldDB" id="A0A815ZHS4"/>
<dbReference type="Gene3D" id="3.40.50.300">
    <property type="entry name" value="P-loop containing nucleotide triphosphate hydrolases"/>
    <property type="match status" value="1"/>
</dbReference>
<evidence type="ECO:0000313" key="2">
    <source>
        <dbReference type="EMBL" id="CAF4129612.1"/>
    </source>
</evidence>
<dbReference type="CDD" id="cd18809">
    <property type="entry name" value="SF1_C_RecD"/>
    <property type="match status" value="1"/>
</dbReference>
<dbReference type="Proteomes" id="UP000681967">
    <property type="component" value="Unassembled WGS sequence"/>
</dbReference>
<sequence>HTPPCNLEQLQPKLIPIPVMEQTFRFDIGDIIPKDKKPKSNRKAMLSIKRHALPLVPAYCITTHKSQGQTLYKVVIDLELPNDTDGIAAVYVPLSRVKRLVDLVILRYFDYKVLQNKASKLQLAEIERFDKLNLETHARYYEWFQ</sequence>
<proteinExistence type="predicted"/>
<dbReference type="EMBL" id="CAJNOV010016017">
    <property type="protein sequence ID" value="CAF1582969.1"/>
    <property type="molecule type" value="Genomic_DNA"/>
</dbReference>
<comment type="caution">
    <text evidence="1">The sequence shown here is derived from an EMBL/GenBank/DDBJ whole genome shotgun (WGS) entry which is preliminary data.</text>
</comment>
<dbReference type="InterPro" id="IPR027417">
    <property type="entry name" value="P-loop_NTPase"/>
</dbReference>
<protein>
    <recommendedName>
        <fullName evidence="4">UvrD-like helicase C-terminal domain-containing protein</fullName>
    </recommendedName>
</protein>
<organism evidence="1 3">
    <name type="scientific">Rotaria magnacalcarata</name>
    <dbReference type="NCBI Taxonomy" id="392030"/>
    <lineage>
        <taxon>Eukaryota</taxon>
        <taxon>Metazoa</taxon>
        <taxon>Spiralia</taxon>
        <taxon>Gnathifera</taxon>
        <taxon>Rotifera</taxon>
        <taxon>Eurotatoria</taxon>
        <taxon>Bdelloidea</taxon>
        <taxon>Philodinida</taxon>
        <taxon>Philodinidae</taxon>
        <taxon>Rotaria</taxon>
    </lineage>
</organism>
<reference evidence="1" key="1">
    <citation type="submission" date="2021-02" db="EMBL/GenBank/DDBJ databases">
        <authorList>
            <person name="Nowell W R."/>
        </authorList>
    </citation>
    <scope>NUCLEOTIDE SEQUENCE</scope>
</reference>
<name>A0A815ZHS4_9BILA</name>